<evidence type="ECO:0000313" key="2">
    <source>
        <dbReference type="Proteomes" id="UP001320706"/>
    </source>
</evidence>
<gene>
    <name evidence="1" type="ORF">M8818_004409</name>
</gene>
<reference evidence="1" key="1">
    <citation type="submission" date="2024-02" db="EMBL/GenBank/DDBJ databases">
        <title>Metagenome Assembled Genome of Zalaria obscura JY119.</title>
        <authorList>
            <person name="Vighnesh L."/>
            <person name="Jagadeeshwari U."/>
            <person name="Venkata Ramana C."/>
            <person name="Sasikala C."/>
        </authorList>
    </citation>
    <scope>NUCLEOTIDE SEQUENCE</scope>
    <source>
        <strain evidence="1">JY119</strain>
    </source>
</reference>
<dbReference type="Proteomes" id="UP001320706">
    <property type="component" value="Unassembled WGS sequence"/>
</dbReference>
<comment type="caution">
    <text evidence="1">The sequence shown here is derived from an EMBL/GenBank/DDBJ whole genome shotgun (WGS) entry which is preliminary data.</text>
</comment>
<name>A0ACC3SE61_9PEZI</name>
<evidence type="ECO:0000313" key="1">
    <source>
        <dbReference type="EMBL" id="KAK8206576.1"/>
    </source>
</evidence>
<keyword evidence="2" id="KW-1185">Reference proteome</keyword>
<protein>
    <submittedName>
        <fullName evidence="1">Uncharacterized protein</fullName>
    </submittedName>
</protein>
<accession>A0ACC3SE61</accession>
<proteinExistence type="predicted"/>
<sequence length="759" mass="84136">MASPVAVHTAPHSFQKWNTPSSESDMSSIISIGDHTAPSDTDVEEDTRKYRLPDIGKTRLHRHTKQEFEDVSGAAPRDDTGANGIPRPTSAASVFCSPRRVFSGDSSDSDFHSRVSRAGSIYSISRESLTSQLSQLTSIRLPNAASLSAKISSLPTSIAASSALSDAAEQIARWMQKASEVLNGLDAEDDIEWAAAGGREGLEEVDNAITRFDSLVKMYVVSIEQLQMREDIGILSADELQMTVHQMERILKDWQKVKETLRGVKEQVEVAMEWEELWTTVLGDISEEIEELGRVVFEMEEKRHQSCVDEIMADATNGVDINQLSTIVEESPKKMTPANKRFSNLLPDFPASSPIRSPRQIDGNVESNLLSLFARMQPLRASLDFLPMRLSVFHCRGNQIFPTACIELESRRDTLEDQFKKLESDAESLRKELSEDRWVLVFRNAGKQAMKMRESLSRSHDKLRDAIHQGEQHINMPAVAKMIESYEAKRTHYAPAIERVLAIIDRGVLDRLTVNGEILRLQSDMKRQWNALQADMRDLDLSLDDVTTNSRNQQLRDSISTILSSERSMASSLTETPKSSPASSVVLTSRKSSFNDTMTPTATGKRSGRASSLGLSNHFSRRTAGPKSAIAGNSSNRSVSNPTSLPPIHSESSAPPKNILRPYQQPKNKPRFSTGLNGSPNNRDFSPLSATEPSPYRKAAAPSETLTPVSKIRLPTKLPMPGSVTEQYAAPAAERTPYPKWKKEQYAPSTPYNTSNAEP</sequence>
<organism evidence="1 2">
    <name type="scientific">Zalaria obscura</name>
    <dbReference type="NCBI Taxonomy" id="2024903"/>
    <lineage>
        <taxon>Eukaryota</taxon>
        <taxon>Fungi</taxon>
        <taxon>Dikarya</taxon>
        <taxon>Ascomycota</taxon>
        <taxon>Pezizomycotina</taxon>
        <taxon>Dothideomycetes</taxon>
        <taxon>Dothideomycetidae</taxon>
        <taxon>Dothideales</taxon>
        <taxon>Zalariaceae</taxon>
        <taxon>Zalaria</taxon>
    </lineage>
</organism>
<dbReference type="EMBL" id="JAMKPW020000022">
    <property type="protein sequence ID" value="KAK8206576.1"/>
    <property type="molecule type" value="Genomic_DNA"/>
</dbReference>